<evidence type="ECO:0000256" key="5">
    <source>
        <dbReference type="SAM" id="Coils"/>
    </source>
</evidence>
<dbReference type="RefSeq" id="XP_001431111.1">
    <property type="nucleotide sequence ID" value="XM_001431074.2"/>
</dbReference>
<evidence type="ECO:0000256" key="4">
    <source>
        <dbReference type="ARBA" id="ARBA00023273"/>
    </source>
</evidence>
<dbReference type="GO" id="GO:0005929">
    <property type="term" value="C:cilium"/>
    <property type="evidence" value="ECO:0000318"/>
    <property type="project" value="GO_Central"/>
</dbReference>
<reference evidence="7 8" key="1">
    <citation type="journal article" date="2006" name="Nature">
        <title>Global trends of whole-genome duplications revealed by the ciliate Paramecium tetraurelia.</title>
        <authorList>
            <consortium name="Genoscope"/>
            <person name="Aury J.-M."/>
            <person name="Jaillon O."/>
            <person name="Duret L."/>
            <person name="Noel B."/>
            <person name="Jubin C."/>
            <person name="Porcel B.M."/>
            <person name="Segurens B."/>
            <person name="Daubin V."/>
            <person name="Anthouard V."/>
            <person name="Aiach N."/>
            <person name="Arnaiz O."/>
            <person name="Billaut A."/>
            <person name="Beisson J."/>
            <person name="Blanc I."/>
            <person name="Bouhouche K."/>
            <person name="Camara F."/>
            <person name="Duharcourt S."/>
            <person name="Guigo R."/>
            <person name="Gogendeau D."/>
            <person name="Katinka M."/>
            <person name="Keller A.-M."/>
            <person name="Kissmehl R."/>
            <person name="Klotz C."/>
            <person name="Koll F."/>
            <person name="Le Moue A."/>
            <person name="Lepere C."/>
            <person name="Malinsky S."/>
            <person name="Nowacki M."/>
            <person name="Nowak J.K."/>
            <person name="Plattner H."/>
            <person name="Poulain J."/>
            <person name="Ruiz F."/>
            <person name="Serrano V."/>
            <person name="Zagulski M."/>
            <person name="Dessen P."/>
            <person name="Betermier M."/>
            <person name="Weissenbach J."/>
            <person name="Scarpelli C."/>
            <person name="Schachter V."/>
            <person name="Sperling L."/>
            <person name="Meyer E."/>
            <person name="Cohen J."/>
            <person name="Wincker P."/>
        </authorList>
    </citation>
    <scope>NUCLEOTIDE SEQUENCE [LARGE SCALE GENOMIC DNA]</scope>
    <source>
        <strain evidence="7 8">Stock d4-2</strain>
    </source>
</reference>
<dbReference type="GO" id="GO:0005794">
    <property type="term" value="C:Golgi apparatus"/>
    <property type="evidence" value="ECO:0000318"/>
    <property type="project" value="GO_Central"/>
</dbReference>
<dbReference type="Pfam" id="PF10498">
    <property type="entry name" value="IFT57"/>
    <property type="match status" value="1"/>
</dbReference>
<dbReference type="PANTHER" id="PTHR16011:SF0">
    <property type="entry name" value="INTRAFLAGELLAR TRANSPORT PROTEIN 57 HOMOLOG"/>
    <property type="match status" value="1"/>
</dbReference>
<dbReference type="HOGENOM" id="CLU_039132_0_0_1"/>
<gene>
    <name evidence="7" type="ORF">GSPATT00033566001</name>
</gene>
<feature type="compositionally biased region" description="Acidic residues" evidence="6">
    <location>
        <begin position="172"/>
        <end position="186"/>
    </location>
</feature>
<dbReference type="PANTHER" id="PTHR16011">
    <property type="entry name" value="IFT57/HIPPI"/>
    <property type="match status" value="1"/>
</dbReference>
<keyword evidence="5" id="KW-0175">Coiled coil</keyword>
<evidence type="ECO:0000256" key="6">
    <source>
        <dbReference type="SAM" id="MobiDB-lite"/>
    </source>
</evidence>
<comment type="subcellular location">
    <subcellularLocation>
        <location evidence="1">Cell projection</location>
        <location evidence="1">Cilium</location>
    </subcellularLocation>
</comment>
<dbReference type="GeneID" id="5016895"/>
<feature type="region of interest" description="Disordered" evidence="6">
    <location>
        <begin position="149"/>
        <end position="192"/>
    </location>
</feature>
<name>A0BYU6_PARTE</name>
<keyword evidence="3" id="KW-0969">Cilium</keyword>
<dbReference type="eggNOG" id="KOG0972">
    <property type="taxonomic scope" value="Eukaryota"/>
</dbReference>
<dbReference type="KEGG" id="ptm:GSPATT00033566001"/>
<dbReference type="OMA" id="HDMGSEY"/>
<dbReference type="OrthoDB" id="423881at2759"/>
<sequence>MSEQQVGQEQLDVTAMMEDLYEKLILLNYEQSYVKQKQVQIPITRGGKPLNRAYFVNQTNSSEQFGQFKTLVKWLFSQNDVQTADFNKLDDPVTLSQNILNEVKNMGIEVDFPPLKLKQGFGEYVVYVLQQLATKAIQKKKFQFKKAKIEQQSQTRQDEEPVQETGSVSSDSDPEVASDEEPEDVFNEQGFQKDEERMVIESNVNPQEWAKEVERAAQKIKIVIKPNAGEWRQHFDATKQYSSQIKTILPEARVKLERLTDELSEILDRISKREYNINENMHDMGSEYKKKNEEVKRIESQCKNYTNAIKEMGDQYKQISDKYEIVQNKLNEHGSISTDQSPVIRIKASITKLRLEIKQMDLRIGVLSHTILQRTYHDSKAMQERDFHENGLILNDSDELTD</sequence>
<keyword evidence="8" id="KW-1185">Reference proteome</keyword>
<feature type="coiled-coil region" evidence="5">
    <location>
        <begin position="249"/>
        <end position="329"/>
    </location>
</feature>
<dbReference type="GO" id="GO:0030992">
    <property type="term" value="C:intraciliary transport particle B"/>
    <property type="evidence" value="ECO:0000318"/>
    <property type="project" value="GO_Central"/>
</dbReference>
<dbReference type="STRING" id="5888.A0BYU6"/>
<evidence type="ECO:0000256" key="2">
    <source>
        <dbReference type="ARBA" id="ARBA00009415"/>
    </source>
</evidence>
<organism evidence="7 8">
    <name type="scientific">Paramecium tetraurelia</name>
    <dbReference type="NCBI Taxonomy" id="5888"/>
    <lineage>
        <taxon>Eukaryota</taxon>
        <taxon>Sar</taxon>
        <taxon>Alveolata</taxon>
        <taxon>Ciliophora</taxon>
        <taxon>Intramacronucleata</taxon>
        <taxon>Oligohymenophorea</taxon>
        <taxon>Peniculida</taxon>
        <taxon>Parameciidae</taxon>
        <taxon>Paramecium</taxon>
    </lineage>
</organism>
<dbReference type="EMBL" id="CT868028">
    <property type="protein sequence ID" value="CAK63713.1"/>
    <property type="molecule type" value="Genomic_DNA"/>
</dbReference>
<protein>
    <recommendedName>
        <fullName evidence="9">Intraflagellar transport protein 57</fullName>
    </recommendedName>
</protein>
<evidence type="ECO:0000256" key="3">
    <source>
        <dbReference type="ARBA" id="ARBA00023069"/>
    </source>
</evidence>
<keyword evidence="4" id="KW-0966">Cell projection</keyword>
<accession>A0BYU6</accession>
<evidence type="ECO:0000313" key="8">
    <source>
        <dbReference type="Proteomes" id="UP000000600"/>
    </source>
</evidence>
<comment type="similarity">
    <text evidence="2">Belongs to the IFT57 family.</text>
</comment>
<dbReference type="AlphaFoldDB" id="A0BYU6"/>
<evidence type="ECO:0000313" key="7">
    <source>
        <dbReference type="EMBL" id="CAK63713.1"/>
    </source>
</evidence>
<evidence type="ECO:0008006" key="9">
    <source>
        <dbReference type="Google" id="ProtNLM"/>
    </source>
</evidence>
<dbReference type="GO" id="GO:0042073">
    <property type="term" value="P:intraciliary transport"/>
    <property type="evidence" value="ECO:0000318"/>
    <property type="project" value="GO_Central"/>
</dbReference>
<evidence type="ECO:0000256" key="1">
    <source>
        <dbReference type="ARBA" id="ARBA00004138"/>
    </source>
</evidence>
<dbReference type="GO" id="GO:1905515">
    <property type="term" value="P:non-motile cilium assembly"/>
    <property type="evidence" value="ECO:0000318"/>
    <property type="project" value="GO_Central"/>
</dbReference>
<dbReference type="InterPro" id="IPR019530">
    <property type="entry name" value="Intra-flagellar_transport_57"/>
</dbReference>
<proteinExistence type="inferred from homology"/>
<dbReference type="InParanoid" id="A0BYU6"/>
<dbReference type="Proteomes" id="UP000000600">
    <property type="component" value="Unassembled WGS sequence"/>
</dbReference>
<dbReference type="GO" id="GO:0005815">
    <property type="term" value="C:microtubule organizing center"/>
    <property type="evidence" value="ECO:0000318"/>
    <property type="project" value="GO_Central"/>
</dbReference>